<accession>A0A559MJC5</accession>
<evidence type="ECO:0000313" key="3">
    <source>
        <dbReference type="Proteomes" id="UP000315522"/>
    </source>
</evidence>
<protein>
    <submittedName>
        <fullName evidence="2">Uncharacterized protein</fullName>
    </submittedName>
</protein>
<dbReference type="EMBL" id="QGML01000192">
    <property type="protein sequence ID" value="TVY93058.1"/>
    <property type="molecule type" value="Genomic_DNA"/>
</dbReference>
<keyword evidence="3" id="KW-1185">Reference proteome</keyword>
<keyword evidence="1" id="KW-0812">Transmembrane</keyword>
<comment type="caution">
    <text evidence="2">The sequence shown here is derived from an EMBL/GenBank/DDBJ whole genome shotgun (WGS) entry which is preliminary data.</text>
</comment>
<sequence>MDSLHTIQLTPPGVVPSISKQLGIFGGNERHRTIWDDAPDQKTTTTTFWGTMDWSLVVASLLLLLFSSLLIANGNCSQPHGLSANLPVCVGGHLSVQSWLAIVGLEFGALGFIIMPRIQAVLTSKILTSRLMGKGLPLARLLNTQNTAPIYTQLRLGMKSILFLKIFFFLIIATFSILYKFSFDRVPRFSSIGLPDTTSPIVMGCNNGGCEGIPTNLIDALANTNTPSSFNTSFSPKSNMTALHYEQVYGPSQVNIGHQLDEGSLFLCTPTYYSRNTIVPNSPDWTPPTLGKTPYNKGLRYSNTTDGSVMDVFSLNSTLYVLTGIFSANGSARYTSFLRSSTQVCLGFASWSVNNTAGRTSFLQNPTDITCIPAPFNMGAWINATSTQFTRSLLEGLGSKSINNLPASTAMLNVILATLNYTSFEVQLAANHTAVLASSTLPQAPPACALSSSSAQPWVIAGTIPLHGTGMTILGGCLQGFIILLSLLTLLLLFWPTLPLVGEWPAQWLGLVYGLSPGKVQEAVEGTSVGRNEAGGRVRVWLGSGGGDVLEGRPWLMLSEGQGRVRMGRGHV</sequence>
<evidence type="ECO:0000313" key="2">
    <source>
        <dbReference type="EMBL" id="TVY93058.1"/>
    </source>
</evidence>
<evidence type="ECO:0000256" key="1">
    <source>
        <dbReference type="SAM" id="Phobius"/>
    </source>
</evidence>
<dbReference type="AlphaFoldDB" id="A0A559MJC5"/>
<reference evidence="2 3" key="1">
    <citation type="submission" date="2018-05" db="EMBL/GenBank/DDBJ databases">
        <title>Genome sequencing and assembly of the regulated plant pathogen Lachnellula willkommii and related sister species for the development of diagnostic species identification markers.</title>
        <authorList>
            <person name="Giroux E."/>
            <person name="Bilodeau G."/>
        </authorList>
    </citation>
    <scope>NUCLEOTIDE SEQUENCE [LARGE SCALE GENOMIC DNA]</scope>
    <source>
        <strain evidence="2 3">CBS 172.35</strain>
    </source>
</reference>
<keyword evidence="1" id="KW-1133">Transmembrane helix</keyword>
<feature type="transmembrane region" description="Helical" evidence="1">
    <location>
        <begin position="162"/>
        <end position="181"/>
    </location>
</feature>
<gene>
    <name evidence="2" type="ORF">LAWI1_G001409</name>
</gene>
<feature type="transmembrane region" description="Helical" evidence="1">
    <location>
        <begin position="94"/>
        <end position="115"/>
    </location>
</feature>
<organism evidence="2 3">
    <name type="scientific">Lachnellula willkommii</name>
    <dbReference type="NCBI Taxonomy" id="215461"/>
    <lineage>
        <taxon>Eukaryota</taxon>
        <taxon>Fungi</taxon>
        <taxon>Dikarya</taxon>
        <taxon>Ascomycota</taxon>
        <taxon>Pezizomycotina</taxon>
        <taxon>Leotiomycetes</taxon>
        <taxon>Helotiales</taxon>
        <taxon>Lachnaceae</taxon>
        <taxon>Lachnellula</taxon>
    </lineage>
</organism>
<dbReference type="Proteomes" id="UP000315522">
    <property type="component" value="Unassembled WGS sequence"/>
</dbReference>
<feature type="transmembrane region" description="Helical" evidence="1">
    <location>
        <begin position="54"/>
        <end position="74"/>
    </location>
</feature>
<feature type="transmembrane region" description="Helical" evidence="1">
    <location>
        <begin position="473"/>
        <end position="495"/>
    </location>
</feature>
<keyword evidence="1" id="KW-0472">Membrane</keyword>
<name>A0A559MJC5_9HELO</name>
<proteinExistence type="predicted"/>